<evidence type="ECO:0000313" key="7">
    <source>
        <dbReference type="Proteomes" id="UP001147700"/>
    </source>
</evidence>
<dbReference type="RefSeq" id="WP_202952074.1">
    <property type="nucleotide sequence ID" value="NZ_JAPCID010000027.1"/>
</dbReference>
<dbReference type="EMBL" id="JAPCID010000027">
    <property type="protein sequence ID" value="MDA0139610.1"/>
    <property type="molecule type" value="Genomic_DNA"/>
</dbReference>
<proteinExistence type="predicted"/>
<dbReference type="SUPFAM" id="SSF48056">
    <property type="entry name" value="Di-copper centre-containing domain"/>
    <property type="match status" value="1"/>
</dbReference>
<dbReference type="Gene3D" id="1.10.1280.10">
    <property type="entry name" value="Di-copper center containing domain from catechol oxidase"/>
    <property type="match status" value="1"/>
</dbReference>
<evidence type="ECO:0000259" key="4">
    <source>
        <dbReference type="PROSITE" id="PS00497"/>
    </source>
</evidence>
<evidence type="ECO:0000256" key="3">
    <source>
        <dbReference type="SAM" id="MobiDB-lite"/>
    </source>
</evidence>
<evidence type="ECO:0000259" key="5">
    <source>
        <dbReference type="PROSITE" id="PS00498"/>
    </source>
</evidence>
<dbReference type="InterPro" id="IPR002227">
    <property type="entry name" value="Tyrosinase_Cu-bd"/>
</dbReference>
<feature type="region of interest" description="Disordered" evidence="3">
    <location>
        <begin position="301"/>
        <end position="339"/>
    </location>
</feature>
<dbReference type="Proteomes" id="UP001147700">
    <property type="component" value="Unassembled WGS sequence"/>
</dbReference>
<name>A0ABT4RMA2_9ACTN</name>
<feature type="domain" description="Tyrosinase copper-binding" evidence="5">
    <location>
        <begin position="236"/>
        <end position="247"/>
    </location>
</feature>
<comment type="caution">
    <text evidence="6">The sequence shown here is derived from an EMBL/GenBank/DDBJ whole genome shotgun (WGS) entry which is preliminary data.</text>
</comment>
<dbReference type="PRINTS" id="PR00092">
    <property type="entry name" value="TYROSINASE"/>
</dbReference>
<organism evidence="6 7">
    <name type="scientific">Solirubrobacter deserti</name>
    <dbReference type="NCBI Taxonomy" id="2282478"/>
    <lineage>
        <taxon>Bacteria</taxon>
        <taxon>Bacillati</taxon>
        <taxon>Actinomycetota</taxon>
        <taxon>Thermoleophilia</taxon>
        <taxon>Solirubrobacterales</taxon>
        <taxon>Solirubrobacteraceae</taxon>
        <taxon>Solirubrobacter</taxon>
    </lineage>
</organism>
<sequence length="501" mass="55438">MAQYVRRDIWGLSETDPWHPIIEAYALGVRELQRPERAEPLTWAYQAKIHALPRGVAGDQFLAQCQHFCWFFLPWHRLYLYYFERIVRAAIQTLDEVDEDVKAQWALPYWNYERNDAARSLPPAFRDQTLAGRGEPNPLFIRQRKPGRNQGTPLDPNDVRSDLARLPREFAFPDGSVGGFAGPAVGPSHVGEVAGADSGELENAPHGSVHVQVGGLRQAGDPQDGLMAIFATAGLDPLFWLHHCNLDRLWEMWLGEDDAHVNPPAGSPFYAPSFHFHDEAGAAVAKTAEFAVDTAGNLEYTYEDITPPAPPRRRGRRRTTTPMSEDAATNPPEFVGGTPKPIRLAGAEERVSFETARPTGPMARRGGGRPERVYLRFEGITGEQPGITYAVYLNLPDDDATAADPEDYYVGNLAFFGVERAGDVDTDRPGGHGLNHAFDVTELVEALDDDDEWDPQEVRVTLSPVHSSGDAVRRRRGGAGPDPDAAETPAVQIGRVSVYYR</sequence>
<evidence type="ECO:0000256" key="1">
    <source>
        <dbReference type="ARBA" id="ARBA00022723"/>
    </source>
</evidence>
<dbReference type="PANTHER" id="PTHR11474">
    <property type="entry name" value="TYROSINASE FAMILY MEMBER"/>
    <property type="match status" value="1"/>
</dbReference>
<protein>
    <submittedName>
        <fullName evidence="6">Tyrosinase family protein</fullName>
    </submittedName>
</protein>
<evidence type="ECO:0000256" key="2">
    <source>
        <dbReference type="ARBA" id="ARBA00023008"/>
    </source>
</evidence>
<accession>A0ABT4RMA2</accession>
<dbReference type="Pfam" id="PF00264">
    <property type="entry name" value="Tyrosinase"/>
    <property type="match status" value="1"/>
</dbReference>
<feature type="region of interest" description="Disordered" evidence="3">
    <location>
        <begin position="127"/>
        <end position="158"/>
    </location>
</feature>
<keyword evidence="7" id="KW-1185">Reference proteome</keyword>
<dbReference type="PROSITE" id="PS00497">
    <property type="entry name" value="TYROSINASE_1"/>
    <property type="match status" value="1"/>
</dbReference>
<dbReference type="InterPro" id="IPR050316">
    <property type="entry name" value="Tyrosinase/Hemocyanin"/>
</dbReference>
<keyword evidence="1" id="KW-0479">Metal-binding</keyword>
<keyword evidence="2" id="KW-0186">Copper</keyword>
<gene>
    <name evidence="6" type="ORF">OJ962_19070</name>
</gene>
<reference evidence="6" key="1">
    <citation type="submission" date="2022-10" db="EMBL/GenBank/DDBJ databases">
        <title>The WGS of Solirubrobacter sp. CPCC 204708.</title>
        <authorList>
            <person name="Jiang Z."/>
        </authorList>
    </citation>
    <scope>NUCLEOTIDE SEQUENCE</scope>
    <source>
        <strain evidence="6">CPCC 204708</strain>
    </source>
</reference>
<dbReference type="PROSITE" id="PS00498">
    <property type="entry name" value="TYROSINASE_2"/>
    <property type="match status" value="1"/>
</dbReference>
<feature type="region of interest" description="Disordered" evidence="3">
    <location>
        <begin position="464"/>
        <end position="490"/>
    </location>
</feature>
<dbReference type="InterPro" id="IPR057190">
    <property type="entry name" value="DUF7868"/>
</dbReference>
<evidence type="ECO:0000313" key="6">
    <source>
        <dbReference type="EMBL" id="MDA0139610.1"/>
    </source>
</evidence>
<dbReference type="InterPro" id="IPR008922">
    <property type="entry name" value="Di-copper_centre_dom_sf"/>
</dbReference>
<dbReference type="Pfam" id="PF25271">
    <property type="entry name" value="DUF7868"/>
    <property type="match status" value="1"/>
</dbReference>
<feature type="domain" description="Tyrosinase copper-binding" evidence="4">
    <location>
        <begin position="67"/>
        <end position="84"/>
    </location>
</feature>
<dbReference type="PANTHER" id="PTHR11474:SF76">
    <property type="entry name" value="SHKT DOMAIN-CONTAINING PROTEIN"/>
    <property type="match status" value="1"/>
</dbReference>